<comment type="similarity">
    <text evidence="2">Belongs to the protein kinase superfamily. CAMK Ser/Thr protein kinase family.</text>
</comment>
<feature type="region of interest" description="Disordered" evidence="8">
    <location>
        <begin position="950"/>
        <end position="1002"/>
    </location>
</feature>
<dbReference type="SUPFAM" id="SSF49265">
    <property type="entry name" value="Fibronectin type III"/>
    <property type="match status" value="1"/>
</dbReference>
<dbReference type="FunFam" id="2.60.40.10:FF:000107">
    <property type="entry name" value="Myosin, light chain kinase a"/>
    <property type="match status" value="5"/>
</dbReference>
<feature type="non-terminal residue" evidence="9">
    <location>
        <position position="1"/>
    </location>
</feature>
<dbReference type="InterPro" id="IPR003599">
    <property type="entry name" value="Ig_sub"/>
</dbReference>
<keyword evidence="5" id="KW-0547">Nucleotide-binding</keyword>
<dbReference type="FunFam" id="2.60.40.10:FF:000080">
    <property type="entry name" value="Myosin light chain kinase, smooth muscle"/>
    <property type="match status" value="1"/>
</dbReference>
<name>A0A8J1Y395_OWEFU</name>
<feature type="region of interest" description="Disordered" evidence="8">
    <location>
        <begin position="854"/>
        <end position="882"/>
    </location>
</feature>
<dbReference type="GO" id="GO:0005737">
    <property type="term" value="C:cytoplasm"/>
    <property type="evidence" value="ECO:0007669"/>
    <property type="project" value="UniProtKB-SubCell"/>
</dbReference>
<keyword evidence="6" id="KW-0067">ATP-binding</keyword>
<evidence type="ECO:0000256" key="8">
    <source>
        <dbReference type="SAM" id="MobiDB-lite"/>
    </source>
</evidence>
<dbReference type="PROSITE" id="PS50835">
    <property type="entry name" value="IG_LIKE"/>
    <property type="match status" value="7"/>
</dbReference>
<comment type="caution">
    <text evidence="9">The sequence shown here is derived from an EMBL/GenBank/DDBJ whole genome shotgun (WGS) entry which is preliminary data.</text>
</comment>
<dbReference type="Pfam" id="PF00041">
    <property type="entry name" value="fn3"/>
    <property type="match status" value="2"/>
</dbReference>
<dbReference type="SUPFAM" id="SSF48726">
    <property type="entry name" value="Immunoglobulin"/>
    <property type="match status" value="7"/>
</dbReference>
<reference evidence="9" key="1">
    <citation type="submission" date="2022-03" db="EMBL/GenBank/DDBJ databases">
        <authorList>
            <person name="Martin C."/>
        </authorList>
    </citation>
    <scope>NUCLEOTIDE SEQUENCE</scope>
</reference>
<evidence type="ECO:0000256" key="4">
    <source>
        <dbReference type="ARBA" id="ARBA00022737"/>
    </source>
</evidence>
<dbReference type="PROSITE" id="PS50853">
    <property type="entry name" value="FN3"/>
    <property type="match status" value="2"/>
</dbReference>
<accession>A0A8J1Y395</accession>
<evidence type="ECO:0000313" key="9">
    <source>
        <dbReference type="EMBL" id="CAH1789057.1"/>
    </source>
</evidence>
<dbReference type="EMBL" id="CAIIXF020000007">
    <property type="protein sequence ID" value="CAH1789057.1"/>
    <property type="molecule type" value="Genomic_DNA"/>
</dbReference>
<dbReference type="InterPro" id="IPR013098">
    <property type="entry name" value="Ig_I-set"/>
</dbReference>
<comment type="subcellular location">
    <subcellularLocation>
        <location evidence="1">Cytoplasm</location>
    </subcellularLocation>
</comment>
<dbReference type="CDD" id="cd00063">
    <property type="entry name" value="FN3"/>
    <property type="match status" value="2"/>
</dbReference>
<dbReference type="InterPro" id="IPR007110">
    <property type="entry name" value="Ig-like_dom"/>
</dbReference>
<evidence type="ECO:0000256" key="3">
    <source>
        <dbReference type="ARBA" id="ARBA00022490"/>
    </source>
</evidence>
<dbReference type="InterPro" id="IPR036179">
    <property type="entry name" value="Ig-like_dom_sf"/>
</dbReference>
<protein>
    <submittedName>
        <fullName evidence="9">Uncharacterized protein</fullName>
    </submittedName>
</protein>
<evidence type="ECO:0000256" key="6">
    <source>
        <dbReference type="ARBA" id="ARBA00022840"/>
    </source>
</evidence>
<dbReference type="SMART" id="SM00408">
    <property type="entry name" value="IGc2"/>
    <property type="match status" value="6"/>
</dbReference>
<keyword evidence="7" id="KW-0393">Immunoglobulin domain</keyword>
<gene>
    <name evidence="9" type="ORF">OFUS_LOCUS14484</name>
</gene>
<dbReference type="InterPro" id="IPR003961">
    <property type="entry name" value="FN3_dom"/>
</dbReference>
<keyword evidence="3" id="KW-0963">Cytoplasm</keyword>
<dbReference type="PANTHER" id="PTHR47633">
    <property type="entry name" value="IMMUNOGLOBULIN"/>
    <property type="match status" value="1"/>
</dbReference>
<keyword evidence="4" id="KW-0677">Repeat</keyword>
<organism evidence="9 10">
    <name type="scientific">Owenia fusiformis</name>
    <name type="common">Polychaete worm</name>
    <dbReference type="NCBI Taxonomy" id="6347"/>
    <lineage>
        <taxon>Eukaryota</taxon>
        <taxon>Metazoa</taxon>
        <taxon>Spiralia</taxon>
        <taxon>Lophotrochozoa</taxon>
        <taxon>Annelida</taxon>
        <taxon>Polychaeta</taxon>
        <taxon>Sedentaria</taxon>
        <taxon>Canalipalpata</taxon>
        <taxon>Sabellida</taxon>
        <taxon>Oweniida</taxon>
        <taxon>Oweniidae</taxon>
        <taxon>Owenia</taxon>
    </lineage>
</organism>
<dbReference type="AlphaFoldDB" id="A0A8J1Y395"/>
<keyword evidence="10" id="KW-1185">Reference proteome</keyword>
<feature type="non-terminal residue" evidence="9">
    <location>
        <position position="1002"/>
    </location>
</feature>
<dbReference type="InterPro" id="IPR036116">
    <property type="entry name" value="FN3_sf"/>
</dbReference>
<evidence type="ECO:0000256" key="2">
    <source>
        <dbReference type="ARBA" id="ARBA00006692"/>
    </source>
</evidence>
<evidence type="ECO:0000313" key="10">
    <source>
        <dbReference type="Proteomes" id="UP000749559"/>
    </source>
</evidence>
<dbReference type="Gene3D" id="2.60.40.10">
    <property type="entry name" value="Immunoglobulins"/>
    <property type="match status" value="9"/>
</dbReference>
<dbReference type="OrthoDB" id="2570713at2759"/>
<proteinExistence type="inferred from homology"/>
<evidence type="ECO:0000256" key="7">
    <source>
        <dbReference type="ARBA" id="ARBA00023319"/>
    </source>
</evidence>
<dbReference type="SMART" id="SM00060">
    <property type="entry name" value="FN3"/>
    <property type="match status" value="2"/>
</dbReference>
<dbReference type="GO" id="GO:0005524">
    <property type="term" value="F:ATP binding"/>
    <property type="evidence" value="ECO:0007669"/>
    <property type="project" value="UniProtKB-KW"/>
</dbReference>
<dbReference type="SMART" id="SM00409">
    <property type="entry name" value="IG"/>
    <property type="match status" value="7"/>
</dbReference>
<evidence type="ECO:0000256" key="5">
    <source>
        <dbReference type="ARBA" id="ARBA00022741"/>
    </source>
</evidence>
<dbReference type="Pfam" id="PF07679">
    <property type="entry name" value="I-set"/>
    <property type="match status" value="7"/>
</dbReference>
<dbReference type="FunFam" id="2.60.40.10:FF:000147">
    <property type="entry name" value="Myosin light chain kinase"/>
    <property type="match status" value="1"/>
</dbReference>
<sequence length="1002" mass="111164">SASLTVKGAPAIEELKPEFTETLKDLTDVEPGQAAEFAVKVKAFQDAEISWCKDNMVLKDDGHYKISNEEDVFTLRIQDVSPEDSGTYTCKAKNKYGEDSASASLTMKDEGRNPGFTARLSDICVTEGQTVTLKCNITGTPEPDIEWLLDGHIIKPSHDFTMSFDGTEASFTIKHPYPEDTGEYTCKIRNTEGECECKAMLTILEDESKKLSRVSASEDESMKVAPVLISKFSDTEVDLGQTLVLECTVLATEDPHAEWTYNNNPLTKSEDILVDFDGTAAILIVNNMEESGTFTCKIKNEYGETSCSAEVTVKIPELSNGPDDTAGVEATKDVPPRFDRKLEDQTIEEGDHPIILSCEINSDSTTDVEWIIDGHLVEPSKRVDAQFDGKLATMTFKQAKQVYSGEVTVRAKNPYGVEECSAILTVTEKEKPKKKLVGYIPEFVKPLTDVKVKEGKPAKLKCGIMGDPLPMVEWFFMGKPVEKSNDITVSFKGPVATFIINEALPEHSGEYTCKVTNDNGTVECSATLTVELDVEKHANPPELIEELKSTKVESGEDVVLECKIKVPEQPDYEVEWFWNGKRIYENKNRKFSQVEETFTIKLTDVMTMDEGEYKIKVSNIKGDVSTRATLSIAAKKKKKQEVEEDGYAPMFTKRFHDAITSAGDKTTLECRLLGSPDPDIQWKKDGVPIEPSDKFNLTRDGGNISFTINGTNPEDAGTYTCVASNASGKVECSANLQVEGGEIVTDIIAPETAAEAASAPEPQHLPPHMPMDAPRIRDSKSEELTLKWKSASIPDDAKDCPITYTVEVQEPGDADWTTVATDIVDTSHNIGNLDPEKDYRYRVIAVNEYGPSTPTLGVTREGEKDTRKKMPPRSLYDAPTLSDMTDDGLNLSWSPATYPSYAKPAPIKYNVEQNEPPSKDWKSIAGDIPETQHRVDGLDPFKDYKFRVTPLNEYGSSEPSSPVKRPKRKDKSVDEENEDQNTKPYPPRMPMETPRIIKENID</sequence>
<dbReference type="Proteomes" id="UP000749559">
    <property type="component" value="Unassembled WGS sequence"/>
</dbReference>
<evidence type="ECO:0000256" key="1">
    <source>
        <dbReference type="ARBA" id="ARBA00004496"/>
    </source>
</evidence>
<dbReference type="InterPro" id="IPR003598">
    <property type="entry name" value="Ig_sub2"/>
</dbReference>
<dbReference type="InterPro" id="IPR013783">
    <property type="entry name" value="Ig-like_fold"/>
</dbReference>